<protein>
    <submittedName>
        <fullName evidence="2">Uncharacterized protein</fullName>
    </submittedName>
</protein>
<gene>
    <name evidence="2" type="ORF">CQ12_29865</name>
</gene>
<evidence type="ECO:0000313" key="2">
    <source>
        <dbReference type="EMBL" id="KRR14777.1"/>
    </source>
</evidence>
<name>A0A0R3M3Y3_9BRAD</name>
<evidence type="ECO:0000313" key="3">
    <source>
        <dbReference type="Proteomes" id="UP000050863"/>
    </source>
</evidence>
<comment type="caution">
    <text evidence="2">The sequence shown here is derived from an EMBL/GenBank/DDBJ whole genome shotgun (WGS) entry which is preliminary data.</text>
</comment>
<evidence type="ECO:0000256" key="1">
    <source>
        <dbReference type="SAM" id="MobiDB-lite"/>
    </source>
</evidence>
<feature type="compositionally biased region" description="Basic and acidic residues" evidence="1">
    <location>
        <begin position="34"/>
        <end position="53"/>
    </location>
</feature>
<proteinExistence type="predicted"/>
<feature type="compositionally biased region" description="Low complexity" evidence="1">
    <location>
        <begin position="63"/>
        <end position="81"/>
    </location>
</feature>
<feature type="region of interest" description="Disordered" evidence="1">
    <location>
        <begin position="19"/>
        <end position="98"/>
    </location>
</feature>
<dbReference type="Proteomes" id="UP000050863">
    <property type="component" value="Unassembled WGS sequence"/>
</dbReference>
<sequence length="118" mass="12297">MIFPSAAAEPAISSLVPTAISTGTPIPAASSDVISRREPRRQAASARRSERVWSAKARNVRPTGSVTSSSDGASSAIATFSPGPPPSISPIPMPPRIAERSRCGCSRARIAVMREPSE</sequence>
<reference evidence="2 3" key="1">
    <citation type="submission" date="2014-03" db="EMBL/GenBank/DDBJ databases">
        <title>Bradyrhizobium valentinum sp. nov., isolated from effective nodules of Lupinus mariae-josephae, a lupine endemic of basic-lime soils in Eastern Spain.</title>
        <authorList>
            <person name="Duran D."/>
            <person name="Rey L."/>
            <person name="Navarro A."/>
            <person name="Busquets A."/>
            <person name="Imperial J."/>
            <person name="Ruiz-Argueso T."/>
        </authorList>
    </citation>
    <scope>NUCLEOTIDE SEQUENCE [LARGE SCALE GENOMIC DNA]</scope>
    <source>
        <strain evidence="2 3">PAC68</strain>
    </source>
</reference>
<organism evidence="2 3">
    <name type="scientific">Bradyrhizobium jicamae</name>
    <dbReference type="NCBI Taxonomy" id="280332"/>
    <lineage>
        <taxon>Bacteria</taxon>
        <taxon>Pseudomonadati</taxon>
        <taxon>Pseudomonadota</taxon>
        <taxon>Alphaproteobacteria</taxon>
        <taxon>Hyphomicrobiales</taxon>
        <taxon>Nitrobacteraceae</taxon>
        <taxon>Bradyrhizobium</taxon>
    </lineage>
</organism>
<feature type="compositionally biased region" description="Pro residues" evidence="1">
    <location>
        <begin position="82"/>
        <end position="95"/>
    </location>
</feature>
<dbReference type="AlphaFoldDB" id="A0A0R3M3Y3"/>
<dbReference type="STRING" id="280332.CQ12_29865"/>
<keyword evidence="3" id="KW-1185">Reference proteome</keyword>
<dbReference type="EMBL" id="LLXZ01000011">
    <property type="protein sequence ID" value="KRR14777.1"/>
    <property type="molecule type" value="Genomic_DNA"/>
</dbReference>
<accession>A0A0R3M3Y3</accession>